<dbReference type="InterPro" id="IPR014729">
    <property type="entry name" value="Rossmann-like_a/b/a_fold"/>
</dbReference>
<accession>A0ABN6ZV85</accession>
<keyword evidence="3" id="KW-1185">Reference proteome</keyword>
<proteinExistence type="predicted"/>
<dbReference type="Proteomes" id="UP001341135">
    <property type="component" value="Chromosome"/>
</dbReference>
<dbReference type="Pfam" id="PF00733">
    <property type="entry name" value="Asn_synthase"/>
    <property type="match status" value="1"/>
</dbReference>
<dbReference type="SUPFAM" id="SSF52402">
    <property type="entry name" value="Adenine nucleotide alpha hydrolases-like"/>
    <property type="match status" value="1"/>
</dbReference>
<dbReference type="EMBL" id="AP028907">
    <property type="protein sequence ID" value="BES81898.1"/>
    <property type="molecule type" value="Genomic_DNA"/>
</dbReference>
<gene>
    <name evidence="2" type="ORF">PABY_14650</name>
</gene>
<dbReference type="Gene3D" id="3.40.50.620">
    <property type="entry name" value="HUPs"/>
    <property type="match status" value="1"/>
</dbReference>
<evidence type="ECO:0000313" key="2">
    <source>
        <dbReference type="EMBL" id="BES81898.1"/>
    </source>
</evidence>
<name>A0ABN6ZV85_9CREN</name>
<reference evidence="2 3" key="1">
    <citation type="submission" date="2023-09" db="EMBL/GenBank/DDBJ databases">
        <title>Pyrofollis japonicus gen. nov. sp. nov., a novel member of the family Pyrodictiaceae isolated from the Iheya North hydrothermal field.</title>
        <authorList>
            <person name="Miyazaki U."/>
            <person name="Sanari M."/>
            <person name="Tame A."/>
            <person name="Kitajima M."/>
            <person name="Okamoto A."/>
            <person name="Sawayama S."/>
            <person name="Miyazaki J."/>
            <person name="Takai K."/>
            <person name="Nakagawa S."/>
        </authorList>
    </citation>
    <scope>NUCLEOTIDE SEQUENCE [LARGE SCALE GENOMIC DNA]</scope>
    <source>
        <strain evidence="2 3">AV2</strain>
    </source>
</reference>
<protein>
    <recommendedName>
        <fullName evidence="1">Asparagine synthetase domain-containing protein</fullName>
    </recommendedName>
</protein>
<dbReference type="InterPro" id="IPR001962">
    <property type="entry name" value="Asn_synthase"/>
</dbReference>
<evidence type="ECO:0000313" key="3">
    <source>
        <dbReference type="Proteomes" id="UP001341135"/>
    </source>
</evidence>
<evidence type="ECO:0000259" key="1">
    <source>
        <dbReference type="Pfam" id="PF00733"/>
    </source>
</evidence>
<feature type="domain" description="Asparagine synthetase" evidence="1">
    <location>
        <begin position="2"/>
        <end position="89"/>
    </location>
</feature>
<organism evidence="2 3">
    <name type="scientific">Pyrodictium abyssi</name>
    <dbReference type="NCBI Taxonomy" id="54256"/>
    <lineage>
        <taxon>Archaea</taxon>
        <taxon>Thermoproteota</taxon>
        <taxon>Thermoprotei</taxon>
        <taxon>Desulfurococcales</taxon>
        <taxon>Pyrodictiaceae</taxon>
        <taxon>Pyrodictium</taxon>
    </lineage>
</organism>
<sequence length="145" mass="16238">MAGALGIRLHVVPVDPNYIAEHAVIVAKCTRRRDYIELRNDVVFLRALEEAERLNCHCILLGDGGDELFAGYQFMLSLSSRELRQTILRMATRGRYPGLELAECIGVKAHAPFLCDEVLEVVMKVPVDCLRAGISEGKELYTEHP</sequence>
<dbReference type="CDD" id="cd01991">
    <property type="entry name" value="Asn_synthase_B_C"/>
    <property type="match status" value="1"/>
</dbReference>